<feature type="region of interest" description="Disordered" evidence="6">
    <location>
        <begin position="1"/>
        <end position="51"/>
    </location>
</feature>
<accession>A0A806FQD3</accession>
<gene>
    <name evidence="5" type="primary">pup</name>
    <name evidence="7" type="ORF">BALAC2494_00490</name>
</gene>
<keyword evidence="5" id="KW-1017">Isopeptide bond</keyword>
<dbReference type="Pfam" id="PF05639">
    <property type="entry name" value="Pup"/>
    <property type="match status" value="1"/>
</dbReference>
<protein>
    <recommendedName>
        <fullName evidence="3 5">Prokaryotic ubiquitin-like protein Pup</fullName>
    </recommendedName>
    <alternativeName>
        <fullName evidence="4 5">Bacterial ubiquitin-like modifier</fullName>
    </alternativeName>
</protein>
<comment type="subunit">
    <text evidence="5">Strongly interacts with the proteasome-associated ATPase ARC through a hydrophobic interface; the interacting region of Pup lies in its C-terminal half. There is one Pup binding site per ARC hexamer ring.</text>
</comment>
<feature type="cross-link" description="Isoglutamyl lysine isopeptide (Glu-Lys) (interchain with K-? in acceptor proteins)" evidence="5">
    <location>
        <position position="94"/>
    </location>
</feature>
<comment type="domain">
    <text evidence="5">The N-terminal unstructured half of Pup provides a signal required to initiate unfolding and degradation by the proteasome but is not needed for pupylation, while the C-terminal helical half of Pup interacts with ARC to target proteins to the proteasome.</text>
</comment>
<evidence type="ECO:0000313" key="8">
    <source>
        <dbReference type="Proteomes" id="UP000008394"/>
    </source>
</evidence>
<proteinExistence type="inferred from homology"/>
<evidence type="ECO:0000256" key="1">
    <source>
        <dbReference type="ARBA" id="ARBA00004707"/>
    </source>
</evidence>
<evidence type="ECO:0000256" key="5">
    <source>
        <dbReference type="HAMAP-Rule" id="MF_02106"/>
    </source>
</evidence>
<name>A0A806FQD3_BIFAN</name>
<dbReference type="GO" id="GO:0019941">
    <property type="term" value="P:modification-dependent protein catabolic process"/>
    <property type="evidence" value="ECO:0007669"/>
    <property type="project" value="UniProtKB-UniRule"/>
</dbReference>
<organism evidence="7 8">
    <name type="scientific">Bifidobacterium animalis subsp. lactis CNCM I-2494</name>
    <dbReference type="NCBI Taxonomy" id="1042403"/>
    <lineage>
        <taxon>Bacteria</taxon>
        <taxon>Bacillati</taxon>
        <taxon>Actinomycetota</taxon>
        <taxon>Actinomycetes</taxon>
        <taxon>Bifidobacteriales</taxon>
        <taxon>Bifidobacteriaceae</taxon>
        <taxon>Bifidobacterium</taxon>
    </lineage>
</organism>
<dbReference type="KEGG" id="bnm:BALAC2494_00490"/>
<evidence type="ECO:0000256" key="3">
    <source>
        <dbReference type="ARBA" id="ARBA00016748"/>
    </source>
</evidence>
<dbReference type="Proteomes" id="UP000008394">
    <property type="component" value="Chromosome"/>
</dbReference>
<keyword evidence="5" id="KW-0833">Ubl conjugation pathway</keyword>
<comment type="pathway">
    <text evidence="1 5">Protein degradation; proteasomal Pup-dependent pathway.</text>
</comment>
<evidence type="ECO:0000256" key="6">
    <source>
        <dbReference type="SAM" id="MobiDB-lite"/>
    </source>
</evidence>
<sequence length="94" mass="10228">MNSPCGTGHIRHRYWNPHQIGGAMPSASGHHQIPAETQRHDDDQTQETAQGLSAAAMLAQEQADDLDAILDDIETVLETNAEEYVSSFVQKGGE</sequence>
<comment type="caution">
    <text evidence="5">Lacks conserved residue(s) required for the propagation of feature annotation.</text>
</comment>
<dbReference type="GO" id="GO:0070628">
    <property type="term" value="F:proteasome binding"/>
    <property type="evidence" value="ECO:0007669"/>
    <property type="project" value="UniProtKB-UniRule"/>
</dbReference>
<comment type="function">
    <text evidence="5">Protein modifier that is covalently attached to lysine residues of substrate proteins, thereby targeting them for proteasomal degradation. The tagging system is termed pupylation.</text>
</comment>
<dbReference type="InterPro" id="IPR008515">
    <property type="entry name" value="Ubiquitin-like_Pup"/>
</dbReference>
<feature type="region of interest" description="ARC ATPase binding" evidence="5">
    <location>
        <begin position="51"/>
        <end position="88"/>
    </location>
</feature>
<reference evidence="7 8" key="1">
    <citation type="journal article" date="2011" name="J. Bacteriol.">
        <title>Genome Sequence of the Probiotic Strain Bifidobacterium animalis subsp. lactis CNCM I-2494.</title>
        <authorList>
            <person name="Chervaux C."/>
            <person name="Grimaldi C."/>
            <person name="Bolotin A."/>
            <person name="Quinquis B."/>
            <person name="Legrain-Raspaud S."/>
            <person name="van Hylckama Vlieg J.E."/>
            <person name="Denariaz G."/>
            <person name="Smokvina T."/>
        </authorList>
    </citation>
    <scope>NUCLEOTIDE SEQUENCE [LARGE SCALE GENOMIC DNA]</scope>
    <source>
        <strain evidence="7 8">CNCM I-2494</strain>
    </source>
</reference>
<dbReference type="EMBL" id="CP002915">
    <property type="protein sequence ID" value="AEK30098.1"/>
    <property type="molecule type" value="Genomic_DNA"/>
</dbReference>
<dbReference type="HAMAP" id="MF_02106">
    <property type="entry name" value="Pup"/>
    <property type="match status" value="1"/>
</dbReference>
<dbReference type="UniPathway" id="UPA00997"/>
<dbReference type="GO" id="GO:0031386">
    <property type="term" value="F:protein tag activity"/>
    <property type="evidence" value="ECO:0007669"/>
    <property type="project" value="UniProtKB-UniRule"/>
</dbReference>
<dbReference type="AlphaFoldDB" id="A0A806FQD3"/>
<dbReference type="NCBIfam" id="TIGR03687">
    <property type="entry name" value="pupylate_cterm"/>
    <property type="match status" value="1"/>
</dbReference>
<evidence type="ECO:0000313" key="7">
    <source>
        <dbReference type="EMBL" id="AEK30098.1"/>
    </source>
</evidence>
<dbReference type="GO" id="GO:0010498">
    <property type="term" value="P:proteasomal protein catabolic process"/>
    <property type="evidence" value="ECO:0007669"/>
    <property type="project" value="UniProtKB-UniRule"/>
</dbReference>
<dbReference type="GO" id="GO:0070490">
    <property type="term" value="P:protein pupylation"/>
    <property type="evidence" value="ECO:0007669"/>
    <property type="project" value="UniProtKB-UniRule"/>
</dbReference>
<comment type="similarity">
    <text evidence="2 5">Belongs to the prokaryotic ubiquitin-like protein family.</text>
</comment>
<evidence type="ECO:0000256" key="4">
    <source>
        <dbReference type="ARBA" id="ARBA00032321"/>
    </source>
</evidence>
<evidence type="ECO:0000256" key="2">
    <source>
        <dbReference type="ARBA" id="ARBA00010616"/>
    </source>
</evidence>